<reference evidence="1 2" key="1">
    <citation type="journal article" date="2022" name="Hortic Res">
        <title>A haplotype resolved chromosomal level avocado genome allows analysis of novel avocado genes.</title>
        <authorList>
            <person name="Nath O."/>
            <person name="Fletcher S.J."/>
            <person name="Hayward A."/>
            <person name="Shaw L.M."/>
            <person name="Masouleh A.K."/>
            <person name="Furtado A."/>
            <person name="Henry R.J."/>
            <person name="Mitter N."/>
        </authorList>
    </citation>
    <scope>NUCLEOTIDE SEQUENCE [LARGE SCALE GENOMIC DNA]</scope>
    <source>
        <strain evidence="2">cv. Hass</strain>
    </source>
</reference>
<protein>
    <submittedName>
        <fullName evidence="1">Uncharacterized protein</fullName>
    </submittedName>
</protein>
<evidence type="ECO:0000313" key="1">
    <source>
        <dbReference type="EMBL" id="KAJ8634262.1"/>
    </source>
</evidence>
<name>A0ACC2LMD8_PERAE</name>
<gene>
    <name evidence="1" type="ORF">MRB53_027598</name>
</gene>
<dbReference type="EMBL" id="CM056816">
    <property type="protein sequence ID" value="KAJ8634262.1"/>
    <property type="molecule type" value="Genomic_DNA"/>
</dbReference>
<proteinExistence type="predicted"/>
<comment type="caution">
    <text evidence="1">The sequence shown here is derived from an EMBL/GenBank/DDBJ whole genome shotgun (WGS) entry which is preliminary data.</text>
</comment>
<dbReference type="Proteomes" id="UP001234297">
    <property type="component" value="Chromosome 8"/>
</dbReference>
<accession>A0ACC2LMD8</accession>
<evidence type="ECO:0000313" key="2">
    <source>
        <dbReference type="Proteomes" id="UP001234297"/>
    </source>
</evidence>
<organism evidence="1 2">
    <name type="scientific">Persea americana</name>
    <name type="common">Avocado</name>
    <dbReference type="NCBI Taxonomy" id="3435"/>
    <lineage>
        <taxon>Eukaryota</taxon>
        <taxon>Viridiplantae</taxon>
        <taxon>Streptophyta</taxon>
        <taxon>Embryophyta</taxon>
        <taxon>Tracheophyta</taxon>
        <taxon>Spermatophyta</taxon>
        <taxon>Magnoliopsida</taxon>
        <taxon>Magnoliidae</taxon>
        <taxon>Laurales</taxon>
        <taxon>Lauraceae</taxon>
        <taxon>Persea</taxon>
    </lineage>
</organism>
<keyword evidence="2" id="KW-1185">Reference proteome</keyword>
<sequence>MIGKEQSIARGDMKRVIVTLPCWKANREVKLYTLHFTLAFFKAHEFVMRSSCDIYSVGEKEWAATDQRSPPFTDNVALDDGVQRQQKQNLHRYIIDQIFYTCYSSLLCRSYFNDIVLV</sequence>